<organism evidence="2 3">
    <name type="scientific">Pseudooceanicola nanhaiensis</name>
    <dbReference type="NCBI Taxonomy" id="375761"/>
    <lineage>
        <taxon>Bacteria</taxon>
        <taxon>Pseudomonadati</taxon>
        <taxon>Pseudomonadota</taxon>
        <taxon>Alphaproteobacteria</taxon>
        <taxon>Rhodobacterales</taxon>
        <taxon>Paracoccaceae</taxon>
        <taxon>Pseudooceanicola</taxon>
    </lineage>
</organism>
<feature type="transmembrane region" description="Helical" evidence="1">
    <location>
        <begin position="35"/>
        <end position="53"/>
    </location>
</feature>
<evidence type="ECO:0000313" key="2">
    <source>
        <dbReference type="EMBL" id="GGM06331.1"/>
    </source>
</evidence>
<feature type="transmembrane region" description="Helical" evidence="1">
    <location>
        <begin position="73"/>
        <end position="89"/>
    </location>
</feature>
<sequence>MIVRLTGAFLRALLVALTIVTPALLLPDTAADTAQVVVLLALIAGAFVFIEYYSRYPSIIEFRFAPPFNRLRFYAVFLTVLLLTVHRAGEALDTPVADLFSAFGRLLSGLLDFPYSPVRLVLLALPEGTPPAMMAEVRDAASIAYLVALGLLLCFAWLVKIKGWPGRQGAFNVWLNLPLFDPTGGGDVLARLKRDSSINIVLGFLLPFLTPAAFKLVVLVIGPVSITSPQTLIWVMTAWAIVPANLVMRGIALHRIAVMIEEKRRRTYEESKAEEQFQAA</sequence>
<gene>
    <name evidence="2" type="ORF">GCM10011534_30120</name>
</gene>
<proteinExistence type="predicted"/>
<keyword evidence="3" id="KW-1185">Reference proteome</keyword>
<dbReference type="EMBL" id="BMLF01000002">
    <property type="protein sequence ID" value="GGM06331.1"/>
    <property type="molecule type" value="Genomic_DNA"/>
</dbReference>
<feature type="transmembrane region" description="Helical" evidence="1">
    <location>
        <begin position="200"/>
        <end position="226"/>
    </location>
</feature>
<dbReference type="AlphaFoldDB" id="A0A917T1R3"/>
<name>A0A917T1R3_9RHOB</name>
<protein>
    <submittedName>
        <fullName evidence="2">Membrane protein</fullName>
    </submittedName>
</protein>
<evidence type="ECO:0000313" key="3">
    <source>
        <dbReference type="Proteomes" id="UP000649829"/>
    </source>
</evidence>
<keyword evidence="1" id="KW-1133">Transmembrane helix</keyword>
<keyword evidence="1" id="KW-0472">Membrane</keyword>
<dbReference type="Proteomes" id="UP000649829">
    <property type="component" value="Unassembled WGS sequence"/>
</dbReference>
<feature type="transmembrane region" description="Helical" evidence="1">
    <location>
        <begin position="232"/>
        <end position="256"/>
    </location>
</feature>
<comment type="caution">
    <text evidence="2">The sequence shown here is derived from an EMBL/GenBank/DDBJ whole genome shotgun (WGS) entry which is preliminary data.</text>
</comment>
<feature type="transmembrane region" description="Helical" evidence="1">
    <location>
        <begin position="140"/>
        <end position="159"/>
    </location>
</feature>
<reference evidence="2" key="1">
    <citation type="journal article" date="2014" name="Int. J. Syst. Evol. Microbiol.">
        <title>Complete genome sequence of Corynebacterium casei LMG S-19264T (=DSM 44701T), isolated from a smear-ripened cheese.</title>
        <authorList>
            <consortium name="US DOE Joint Genome Institute (JGI-PGF)"/>
            <person name="Walter F."/>
            <person name="Albersmeier A."/>
            <person name="Kalinowski J."/>
            <person name="Ruckert C."/>
        </authorList>
    </citation>
    <scope>NUCLEOTIDE SEQUENCE</scope>
    <source>
        <strain evidence="2">CGMCC 1.6293</strain>
    </source>
</reference>
<dbReference type="RefSeq" id="WP_028287190.1">
    <property type="nucleotide sequence ID" value="NZ_CAXRGS010000042.1"/>
</dbReference>
<reference evidence="2" key="2">
    <citation type="submission" date="2020-09" db="EMBL/GenBank/DDBJ databases">
        <authorList>
            <person name="Sun Q."/>
            <person name="Zhou Y."/>
        </authorList>
    </citation>
    <scope>NUCLEOTIDE SEQUENCE</scope>
    <source>
        <strain evidence="2">CGMCC 1.6293</strain>
    </source>
</reference>
<accession>A0A917T1R3</accession>
<keyword evidence="1" id="KW-0812">Transmembrane</keyword>
<evidence type="ECO:0000256" key="1">
    <source>
        <dbReference type="SAM" id="Phobius"/>
    </source>
</evidence>